<dbReference type="PROSITE" id="PS00221">
    <property type="entry name" value="MIP"/>
    <property type="match status" value="1"/>
</dbReference>
<dbReference type="Pfam" id="PF00230">
    <property type="entry name" value="MIP"/>
    <property type="match status" value="1"/>
</dbReference>
<dbReference type="Proteomes" id="UP000238362">
    <property type="component" value="Unassembled WGS sequence"/>
</dbReference>
<comment type="caution">
    <text evidence="9">The sequence shown here is derived from an EMBL/GenBank/DDBJ whole genome shotgun (WGS) entry which is preliminary data.</text>
</comment>
<feature type="transmembrane region" description="Helical" evidence="8">
    <location>
        <begin position="86"/>
        <end position="106"/>
    </location>
</feature>
<protein>
    <submittedName>
        <fullName evidence="9">Glycerol uptake facilitator protein</fullName>
    </submittedName>
</protein>
<feature type="transmembrane region" description="Helical" evidence="8">
    <location>
        <begin position="132"/>
        <end position="152"/>
    </location>
</feature>
<accession>A0A2T0LMV9</accession>
<evidence type="ECO:0000256" key="2">
    <source>
        <dbReference type="ARBA" id="ARBA00006175"/>
    </source>
</evidence>
<keyword evidence="10" id="KW-1185">Reference proteome</keyword>
<dbReference type="PANTHER" id="PTHR43829">
    <property type="entry name" value="AQUAPORIN OR AQUAGLYCEROPORIN RELATED"/>
    <property type="match status" value="1"/>
</dbReference>
<evidence type="ECO:0000256" key="5">
    <source>
        <dbReference type="ARBA" id="ARBA00022989"/>
    </source>
</evidence>
<evidence type="ECO:0000256" key="7">
    <source>
        <dbReference type="RuleBase" id="RU000477"/>
    </source>
</evidence>
<evidence type="ECO:0000256" key="1">
    <source>
        <dbReference type="ARBA" id="ARBA00004141"/>
    </source>
</evidence>
<feature type="transmembrane region" description="Helical" evidence="8">
    <location>
        <begin position="223"/>
        <end position="245"/>
    </location>
</feature>
<dbReference type="AlphaFoldDB" id="A0A2T0LMV9"/>
<dbReference type="RefSeq" id="WP_106181667.1">
    <property type="nucleotide sequence ID" value="NZ_PVNH01000012.1"/>
</dbReference>
<comment type="subcellular location">
    <subcellularLocation>
        <location evidence="1">Membrane</location>
        <topology evidence="1">Multi-pass membrane protein</topology>
    </subcellularLocation>
</comment>
<evidence type="ECO:0000313" key="10">
    <source>
        <dbReference type="Proteomes" id="UP000238362"/>
    </source>
</evidence>
<keyword evidence="3 7" id="KW-0813">Transport</keyword>
<feature type="transmembrane region" description="Helical" evidence="8">
    <location>
        <begin position="172"/>
        <end position="195"/>
    </location>
</feature>
<dbReference type="Gene3D" id="1.20.1080.10">
    <property type="entry name" value="Glycerol uptake facilitator protein"/>
    <property type="match status" value="1"/>
</dbReference>
<evidence type="ECO:0000256" key="6">
    <source>
        <dbReference type="ARBA" id="ARBA00023136"/>
    </source>
</evidence>
<evidence type="ECO:0000256" key="3">
    <source>
        <dbReference type="ARBA" id="ARBA00022448"/>
    </source>
</evidence>
<sequence length="248" mass="25646">MNAGQIFVWEMLGTAVLVLLGTAVVANHVLRKTLGTGNGFLFINIGWAFAVFTGASIANPTGAHINPAVTFGLAVAGQLDWAEVPIYMAGQLVGGVLGAVLCWLTYKLQFDDFPEPGGTLGIFSTGPQIRNLPWNLVTEIIGTFVLVAWILLSPGAEAGPNGIPVFGNAALGYAGVAFVVLVIGTSLGGPTGYAINPARDLGPRIAYAFILPIRGKGSADWGYSWVPVVGPLVGGGLAALLYLVLPTT</sequence>
<evidence type="ECO:0000256" key="4">
    <source>
        <dbReference type="ARBA" id="ARBA00022692"/>
    </source>
</evidence>
<keyword evidence="6 8" id="KW-0472">Membrane</keyword>
<keyword evidence="4 7" id="KW-0812">Transmembrane</keyword>
<dbReference type="SUPFAM" id="SSF81338">
    <property type="entry name" value="Aquaporin-like"/>
    <property type="match status" value="1"/>
</dbReference>
<dbReference type="PRINTS" id="PR00783">
    <property type="entry name" value="MINTRINSICP"/>
</dbReference>
<gene>
    <name evidence="9" type="ORF">B0I33_112220</name>
</gene>
<dbReference type="GO" id="GO:0005886">
    <property type="term" value="C:plasma membrane"/>
    <property type="evidence" value="ECO:0007669"/>
    <property type="project" value="TreeGrafter"/>
</dbReference>
<evidence type="ECO:0000313" key="9">
    <source>
        <dbReference type="EMBL" id="PRX44342.1"/>
    </source>
</evidence>
<keyword evidence="5 8" id="KW-1133">Transmembrane helix</keyword>
<dbReference type="GO" id="GO:0015254">
    <property type="term" value="F:glycerol channel activity"/>
    <property type="evidence" value="ECO:0007669"/>
    <property type="project" value="TreeGrafter"/>
</dbReference>
<comment type="similarity">
    <text evidence="2 7">Belongs to the MIP/aquaporin (TC 1.A.8) family.</text>
</comment>
<dbReference type="InterPro" id="IPR022357">
    <property type="entry name" value="MIP_CS"/>
</dbReference>
<feature type="transmembrane region" description="Helical" evidence="8">
    <location>
        <begin position="39"/>
        <end position="58"/>
    </location>
</feature>
<dbReference type="InterPro" id="IPR000425">
    <property type="entry name" value="MIP"/>
</dbReference>
<name>A0A2T0LMV9_9PSEU</name>
<organism evidence="9 10">
    <name type="scientific">Prauserella shujinwangii</name>
    <dbReference type="NCBI Taxonomy" id="1453103"/>
    <lineage>
        <taxon>Bacteria</taxon>
        <taxon>Bacillati</taxon>
        <taxon>Actinomycetota</taxon>
        <taxon>Actinomycetes</taxon>
        <taxon>Pseudonocardiales</taxon>
        <taxon>Pseudonocardiaceae</taxon>
        <taxon>Prauserella</taxon>
    </lineage>
</organism>
<dbReference type="InterPro" id="IPR050363">
    <property type="entry name" value="MIP/Aquaporin"/>
</dbReference>
<dbReference type="InterPro" id="IPR023271">
    <property type="entry name" value="Aquaporin-like"/>
</dbReference>
<dbReference type="EMBL" id="PVNH01000012">
    <property type="protein sequence ID" value="PRX44342.1"/>
    <property type="molecule type" value="Genomic_DNA"/>
</dbReference>
<feature type="transmembrane region" description="Helical" evidence="8">
    <location>
        <begin position="6"/>
        <end position="27"/>
    </location>
</feature>
<dbReference type="PANTHER" id="PTHR43829:SF9">
    <property type="entry name" value="AQUAPORIN-9"/>
    <property type="match status" value="1"/>
</dbReference>
<dbReference type="OrthoDB" id="9807293at2"/>
<proteinExistence type="inferred from homology"/>
<reference evidence="9 10" key="1">
    <citation type="submission" date="2018-03" db="EMBL/GenBank/DDBJ databases">
        <title>Genomic Encyclopedia of Type Strains, Phase III (KMG-III): the genomes of soil and plant-associated and newly described type strains.</title>
        <authorList>
            <person name="Whitman W."/>
        </authorList>
    </citation>
    <scope>NUCLEOTIDE SEQUENCE [LARGE SCALE GENOMIC DNA]</scope>
    <source>
        <strain evidence="9 10">CGMCC 4.7125</strain>
    </source>
</reference>
<evidence type="ECO:0000256" key="8">
    <source>
        <dbReference type="SAM" id="Phobius"/>
    </source>
</evidence>